<dbReference type="OMA" id="ETHNSHR"/>
<protein>
    <submittedName>
        <fullName evidence="1">Uncharacterized protein</fullName>
    </submittedName>
</protein>
<evidence type="ECO:0000313" key="2">
    <source>
        <dbReference type="Proteomes" id="UP000030653"/>
    </source>
</evidence>
<dbReference type="Proteomes" id="UP000030653">
    <property type="component" value="Unassembled WGS sequence"/>
</dbReference>
<accession>M5FQ50</accession>
<name>M5FQ50_DACPD</name>
<organism evidence="1 2">
    <name type="scientific">Dacryopinax primogenitus (strain DJM 731)</name>
    <name type="common">Brown rot fungus</name>
    <dbReference type="NCBI Taxonomy" id="1858805"/>
    <lineage>
        <taxon>Eukaryota</taxon>
        <taxon>Fungi</taxon>
        <taxon>Dikarya</taxon>
        <taxon>Basidiomycota</taxon>
        <taxon>Agaricomycotina</taxon>
        <taxon>Dacrymycetes</taxon>
        <taxon>Dacrymycetales</taxon>
        <taxon>Dacrymycetaceae</taxon>
        <taxon>Dacryopinax</taxon>
    </lineage>
</organism>
<evidence type="ECO:0000313" key="1">
    <source>
        <dbReference type="EMBL" id="EJT97528.1"/>
    </source>
</evidence>
<dbReference type="OrthoDB" id="37659at2759"/>
<dbReference type="EMBL" id="JH795876">
    <property type="protein sequence ID" value="EJT97528.1"/>
    <property type="molecule type" value="Genomic_DNA"/>
</dbReference>
<reference evidence="1 2" key="1">
    <citation type="journal article" date="2012" name="Science">
        <title>The Paleozoic origin of enzymatic lignin decomposition reconstructed from 31 fungal genomes.</title>
        <authorList>
            <person name="Floudas D."/>
            <person name="Binder M."/>
            <person name="Riley R."/>
            <person name="Barry K."/>
            <person name="Blanchette R.A."/>
            <person name="Henrissat B."/>
            <person name="Martinez A.T."/>
            <person name="Otillar R."/>
            <person name="Spatafora J.W."/>
            <person name="Yadav J.S."/>
            <person name="Aerts A."/>
            <person name="Benoit I."/>
            <person name="Boyd A."/>
            <person name="Carlson A."/>
            <person name="Copeland A."/>
            <person name="Coutinho P.M."/>
            <person name="de Vries R.P."/>
            <person name="Ferreira P."/>
            <person name="Findley K."/>
            <person name="Foster B."/>
            <person name="Gaskell J."/>
            <person name="Glotzer D."/>
            <person name="Gorecki P."/>
            <person name="Heitman J."/>
            <person name="Hesse C."/>
            <person name="Hori C."/>
            <person name="Igarashi K."/>
            <person name="Jurgens J.A."/>
            <person name="Kallen N."/>
            <person name="Kersten P."/>
            <person name="Kohler A."/>
            <person name="Kuees U."/>
            <person name="Kumar T.K.A."/>
            <person name="Kuo A."/>
            <person name="LaButti K."/>
            <person name="Larrondo L.F."/>
            <person name="Lindquist E."/>
            <person name="Ling A."/>
            <person name="Lombard V."/>
            <person name="Lucas S."/>
            <person name="Lundell T."/>
            <person name="Martin R."/>
            <person name="McLaughlin D.J."/>
            <person name="Morgenstern I."/>
            <person name="Morin E."/>
            <person name="Murat C."/>
            <person name="Nagy L.G."/>
            <person name="Nolan M."/>
            <person name="Ohm R.A."/>
            <person name="Patyshakuliyeva A."/>
            <person name="Rokas A."/>
            <person name="Ruiz-Duenas F.J."/>
            <person name="Sabat G."/>
            <person name="Salamov A."/>
            <person name="Samejima M."/>
            <person name="Schmutz J."/>
            <person name="Slot J.C."/>
            <person name="St John F."/>
            <person name="Stenlid J."/>
            <person name="Sun H."/>
            <person name="Sun S."/>
            <person name="Syed K."/>
            <person name="Tsang A."/>
            <person name="Wiebenga A."/>
            <person name="Young D."/>
            <person name="Pisabarro A."/>
            <person name="Eastwood D.C."/>
            <person name="Martin F."/>
            <person name="Cullen D."/>
            <person name="Grigoriev I.V."/>
            <person name="Hibbett D.S."/>
        </authorList>
    </citation>
    <scope>NUCLEOTIDE SEQUENCE [LARGE SCALE GENOMIC DNA]</scope>
    <source>
        <strain evidence="1 2">DJM-731 SS1</strain>
    </source>
</reference>
<dbReference type="AlphaFoldDB" id="M5FQ50"/>
<dbReference type="GeneID" id="63684324"/>
<dbReference type="RefSeq" id="XP_040624426.1">
    <property type="nucleotide sequence ID" value="XM_040769262.1"/>
</dbReference>
<keyword evidence="2" id="KW-1185">Reference proteome</keyword>
<dbReference type="HOGENOM" id="CLU_101869_0_0_1"/>
<proteinExistence type="predicted"/>
<sequence length="175" mass="20080">MEAARSGGILENYGHPEDLPAPPGIEHLVKDPSERITVYLFVRQESELEPEARHWAVLWILPWSYAEPGQVVVRILEIVREVLRPHLTNWGPLTRIRRADSMEKALIAIGELSFAERQALEKIAKNTPVYRPNGVYNCQHWVIDVLSQAIHDGLPFDRTPIEEILRVNGRPDLLW</sequence>
<gene>
    <name evidence="1" type="ORF">DACRYDRAFT_111577</name>
</gene>